<dbReference type="Proteomes" id="UP000423641">
    <property type="component" value="Unassembled WGS sequence"/>
</dbReference>
<dbReference type="GO" id="GO:0004519">
    <property type="term" value="F:endonuclease activity"/>
    <property type="evidence" value="ECO:0007669"/>
    <property type="project" value="UniProtKB-KW"/>
</dbReference>
<dbReference type="AlphaFoldDB" id="A0AAV6EF75"/>
<proteinExistence type="predicted"/>
<protein>
    <submittedName>
        <fullName evidence="1">AlwI family type II restriction endonuclease</fullName>
    </submittedName>
</protein>
<evidence type="ECO:0000313" key="1">
    <source>
        <dbReference type="EMBL" id="KAB0613616.1"/>
    </source>
</evidence>
<gene>
    <name evidence="1" type="ORF">F7P66_02775</name>
</gene>
<keyword evidence="1" id="KW-0255">Endonuclease</keyword>
<name>A0AAV6EF75_CAMHY</name>
<dbReference type="EMBL" id="VZON01000002">
    <property type="protein sequence ID" value="KAB0613616.1"/>
    <property type="molecule type" value="Genomic_DNA"/>
</dbReference>
<keyword evidence="1" id="KW-0540">Nuclease</keyword>
<organism evidence="1 2">
    <name type="scientific">Campylobacter hyointestinalis subsp. lawsonii</name>
    <dbReference type="NCBI Taxonomy" id="91353"/>
    <lineage>
        <taxon>Bacteria</taxon>
        <taxon>Pseudomonadati</taxon>
        <taxon>Campylobacterota</taxon>
        <taxon>Epsilonproteobacteria</taxon>
        <taxon>Campylobacterales</taxon>
        <taxon>Campylobacteraceae</taxon>
        <taxon>Campylobacter</taxon>
    </lineage>
</organism>
<keyword evidence="1" id="KW-0378">Hydrolase</keyword>
<sequence>MHLLRIKKTSAWLFKYGQKRYGLWKLGENIIQNSQSITDIYSKIMIGLHANNPTRTSMLNESRPFLNTLFVIAELKKYYDLQNKEFKGILKDEFKSFVLGMKDCDYKKCADEIIKFREKFGIKSSKESQNYIKKYLFDKEKLFRVKFDTLNDYTDEMQRKFEMTGEIEKFI</sequence>
<evidence type="ECO:0000313" key="2">
    <source>
        <dbReference type="Proteomes" id="UP000423641"/>
    </source>
</evidence>
<reference evidence="1 2" key="1">
    <citation type="submission" date="2019-09" db="EMBL/GenBank/DDBJ databases">
        <title>Draft genome sequences of 48 bacterial type strains from the CCUG.</title>
        <authorList>
            <person name="Tunovic T."/>
            <person name="Pineiro-Iglesias B."/>
            <person name="Unosson C."/>
            <person name="Inganas E."/>
            <person name="Ohlen M."/>
            <person name="Cardew S."/>
            <person name="Jensie-Markopoulos S."/>
            <person name="Salva-Serra F."/>
            <person name="Jaen-Luchoro D."/>
            <person name="Karlsson R."/>
            <person name="Svensson-Stadler L."/>
            <person name="Chun J."/>
            <person name="Moore E."/>
        </authorList>
    </citation>
    <scope>NUCLEOTIDE SEQUENCE [LARGE SCALE GENOMIC DNA]</scope>
    <source>
        <strain evidence="1 2">CCUG 34538</strain>
    </source>
</reference>
<comment type="caution">
    <text evidence="1">The sequence shown here is derived from an EMBL/GenBank/DDBJ whole genome shotgun (WGS) entry which is preliminary data.</text>
</comment>
<accession>A0AAV6EF75</accession>